<feature type="domain" description="GH18" evidence="5">
    <location>
        <begin position="81"/>
        <end position="402"/>
    </location>
</feature>
<keyword evidence="4" id="KW-0812">Transmembrane</keyword>
<dbReference type="CDD" id="cd02874">
    <property type="entry name" value="GH18_CFLE_spore_hydrolase"/>
    <property type="match status" value="1"/>
</dbReference>
<comment type="caution">
    <text evidence="6">The sequence shown here is derived from an EMBL/GenBank/DDBJ whole genome shotgun (WGS) entry which is preliminary data.</text>
</comment>
<evidence type="ECO:0000256" key="3">
    <source>
        <dbReference type="SAM" id="MobiDB-lite"/>
    </source>
</evidence>
<keyword evidence="4" id="KW-0472">Membrane</keyword>
<dbReference type="GO" id="GO:0005975">
    <property type="term" value="P:carbohydrate metabolic process"/>
    <property type="evidence" value="ECO:0007669"/>
    <property type="project" value="InterPro"/>
</dbReference>
<accession>A0A2N3Y4A3</accession>
<keyword evidence="2" id="KW-0326">Glycosidase</keyword>
<keyword evidence="7" id="KW-1185">Reference proteome</keyword>
<dbReference type="SMART" id="SM00636">
    <property type="entry name" value="Glyco_18"/>
    <property type="match status" value="1"/>
</dbReference>
<dbReference type="SUPFAM" id="SSF51445">
    <property type="entry name" value="(Trans)glycosidases"/>
    <property type="match status" value="1"/>
</dbReference>
<sequence length="402" mass="44658">MGQKTDTMRRLMDWARPAATARSPRGSRPSTSDTPAGRVRTVSRLGGSIWFLALIAVAVVLVVMTLMPRGGGPPQPGSLAVASLPFWNLNNGTSMVAQNRQAVNEVSPWIYGLSQDGRLANQYPHEQAAEVGRQIGQLRAAGIPIVPSLANITDGKWAYEPVAKMLHDPAKRRSHIDEIVELVKREDYSGIDIDYENLRAGDRQVFTDFITELGKALDDEGKTLAVAVFAKASDAGYDERNVAQDYAAIGRAADEVRLMGYDYHWGTSPPGPVAPITWVRETLNYAKTQIPPERIVLGVPLYGYDWVDGNGTAVTWLQAFRLSTQHRAKANYDGLTQSPWFRYTDEQGREHEVWFENAASSKAKFEAARGSGIRGVYLWMFGYEDTETWRELRQTLPLDDAQ</sequence>
<dbReference type="GO" id="GO:0016798">
    <property type="term" value="F:hydrolase activity, acting on glycosyl bonds"/>
    <property type="evidence" value="ECO:0007669"/>
    <property type="project" value="UniProtKB-KW"/>
</dbReference>
<dbReference type="InterPro" id="IPR029070">
    <property type="entry name" value="Chitinase_insertion_sf"/>
</dbReference>
<dbReference type="Gene3D" id="3.20.20.80">
    <property type="entry name" value="Glycosidases"/>
    <property type="match status" value="1"/>
</dbReference>
<gene>
    <name evidence="6" type="ORF">A8926_5726</name>
</gene>
<organism evidence="6 7">
    <name type="scientific">Saccharopolyspora spinosa</name>
    <dbReference type="NCBI Taxonomy" id="60894"/>
    <lineage>
        <taxon>Bacteria</taxon>
        <taxon>Bacillati</taxon>
        <taxon>Actinomycetota</taxon>
        <taxon>Actinomycetes</taxon>
        <taxon>Pseudonocardiales</taxon>
        <taxon>Pseudonocardiaceae</taxon>
        <taxon>Saccharopolyspora</taxon>
    </lineage>
</organism>
<dbReference type="InterPro" id="IPR041704">
    <property type="entry name" value="CFLE_GH18"/>
</dbReference>
<dbReference type="InterPro" id="IPR017853">
    <property type="entry name" value="GH"/>
</dbReference>
<feature type="transmembrane region" description="Helical" evidence="4">
    <location>
        <begin position="48"/>
        <end position="67"/>
    </location>
</feature>
<dbReference type="InterPro" id="IPR011583">
    <property type="entry name" value="Chitinase_II/V-like_cat"/>
</dbReference>
<name>A0A2N3Y4A3_SACSN</name>
<evidence type="ECO:0000256" key="1">
    <source>
        <dbReference type="ARBA" id="ARBA00022801"/>
    </source>
</evidence>
<dbReference type="RefSeq" id="WP_010311557.1">
    <property type="nucleotide sequence ID" value="NZ_CP061007.1"/>
</dbReference>
<dbReference type="Proteomes" id="UP000233786">
    <property type="component" value="Unassembled WGS sequence"/>
</dbReference>
<dbReference type="STRING" id="994479.GCA_000194155_05562"/>
<dbReference type="PROSITE" id="PS51910">
    <property type="entry name" value="GH18_2"/>
    <property type="match status" value="1"/>
</dbReference>
<keyword evidence="4" id="KW-1133">Transmembrane helix</keyword>
<evidence type="ECO:0000256" key="2">
    <source>
        <dbReference type="ARBA" id="ARBA00023295"/>
    </source>
</evidence>
<dbReference type="GO" id="GO:0008061">
    <property type="term" value="F:chitin binding"/>
    <property type="evidence" value="ECO:0007669"/>
    <property type="project" value="InterPro"/>
</dbReference>
<dbReference type="InterPro" id="IPR001223">
    <property type="entry name" value="Glyco_hydro18_cat"/>
</dbReference>
<evidence type="ECO:0000256" key="4">
    <source>
        <dbReference type="SAM" id="Phobius"/>
    </source>
</evidence>
<protein>
    <submittedName>
        <fullName evidence="6">Spore germination protein YaaH</fullName>
    </submittedName>
</protein>
<feature type="compositionally biased region" description="Basic and acidic residues" evidence="3">
    <location>
        <begin position="1"/>
        <end position="13"/>
    </location>
</feature>
<evidence type="ECO:0000313" key="6">
    <source>
        <dbReference type="EMBL" id="PKW17723.1"/>
    </source>
</evidence>
<feature type="region of interest" description="Disordered" evidence="3">
    <location>
        <begin position="1"/>
        <end position="38"/>
    </location>
</feature>
<keyword evidence="1" id="KW-0378">Hydrolase</keyword>
<dbReference type="Pfam" id="PF00704">
    <property type="entry name" value="Glyco_hydro_18"/>
    <property type="match status" value="1"/>
</dbReference>
<dbReference type="AlphaFoldDB" id="A0A2N3Y4A3"/>
<dbReference type="EMBL" id="PJNB01000001">
    <property type="protein sequence ID" value="PKW17723.1"/>
    <property type="molecule type" value="Genomic_DNA"/>
</dbReference>
<dbReference type="PANTHER" id="PTHR46066:SF2">
    <property type="entry name" value="CHITINASE DOMAIN-CONTAINING PROTEIN 1"/>
    <property type="match status" value="1"/>
</dbReference>
<evidence type="ECO:0000313" key="7">
    <source>
        <dbReference type="Proteomes" id="UP000233786"/>
    </source>
</evidence>
<evidence type="ECO:0000259" key="5">
    <source>
        <dbReference type="PROSITE" id="PS51910"/>
    </source>
</evidence>
<dbReference type="Gene3D" id="3.10.50.10">
    <property type="match status" value="1"/>
</dbReference>
<proteinExistence type="predicted"/>
<reference evidence="6" key="1">
    <citation type="submission" date="2017-12" db="EMBL/GenBank/DDBJ databases">
        <title>Sequencing the genomes of 1000 Actinobacteria strains.</title>
        <authorList>
            <person name="Klenk H.-P."/>
        </authorList>
    </citation>
    <scope>NUCLEOTIDE SEQUENCE [LARGE SCALE GENOMIC DNA]</scope>
    <source>
        <strain evidence="6">DSM 44228</strain>
    </source>
</reference>
<dbReference type="PANTHER" id="PTHR46066">
    <property type="entry name" value="CHITINASE DOMAIN-CONTAINING PROTEIN 1 FAMILY MEMBER"/>
    <property type="match status" value="1"/>
</dbReference>